<evidence type="ECO:0000256" key="1">
    <source>
        <dbReference type="ARBA" id="ARBA00004370"/>
    </source>
</evidence>
<evidence type="ECO:0000256" key="8">
    <source>
        <dbReference type="RuleBase" id="RU003718"/>
    </source>
</evidence>
<dbReference type="InterPro" id="IPR050271">
    <property type="entry name" value="UDP-glycosyltransferase"/>
</dbReference>
<dbReference type="GeneID" id="105922597"/>
<evidence type="ECO:0000256" key="3">
    <source>
        <dbReference type="ARBA" id="ARBA00022676"/>
    </source>
</evidence>
<dbReference type="Proteomes" id="UP000265000">
    <property type="component" value="Unplaced"/>
</dbReference>
<accession>A0A3Q2QL69</accession>
<evidence type="ECO:0000256" key="7">
    <source>
        <dbReference type="ARBA" id="ARBA00023136"/>
    </source>
</evidence>
<dbReference type="OrthoDB" id="8415508at2759"/>
<keyword evidence="3 8" id="KW-0328">Glycosyltransferase</keyword>
<evidence type="ECO:0000256" key="2">
    <source>
        <dbReference type="ARBA" id="ARBA00009995"/>
    </source>
</evidence>
<dbReference type="FunFam" id="3.40.50.2000:FF:000001">
    <property type="entry name" value="UDP-glucuronosyltransferase"/>
    <property type="match status" value="1"/>
</dbReference>
<dbReference type="GeneTree" id="ENSGT00940000153212"/>
<dbReference type="InterPro" id="IPR035595">
    <property type="entry name" value="UDP_glycos_trans_CS"/>
</dbReference>
<keyword evidence="10" id="KW-0732">Signal</keyword>
<dbReference type="Gene3D" id="3.40.50.2000">
    <property type="entry name" value="Glycogen Phosphorylase B"/>
    <property type="match status" value="2"/>
</dbReference>
<dbReference type="GO" id="GO:0015020">
    <property type="term" value="F:glucuronosyltransferase activity"/>
    <property type="evidence" value="ECO:0007669"/>
    <property type="project" value="TreeGrafter"/>
</dbReference>
<dbReference type="PROSITE" id="PS00375">
    <property type="entry name" value="UDPGT"/>
    <property type="match status" value="1"/>
</dbReference>
<keyword evidence="4 8" id="KW-0808">Transferase</keyword>
<keyword evidence="12" id="KW-1185">Reference proteome</keyword>
<proteinExistence type="inferred from homology"/>
<reference evidence="11" key="2">
    <citation type="submission" date="2025-09" db="UniProtKB">
        <authorList>
            <consortium name="Ensembl"/>
        </authorList>
    </citation>
    <scope>IDENTIFICATION</scope>
</reference>
<dbReference type="PANTHER" id="PTHR48043">
    <property type="entry name" value="EG:EG0003.4 PROTEIN-RELATED"/>
    <property type="match status" value="1"/>
</dbReference>
<keyword evidence="7 9" id="KW-0472">Membrane</keyword>
<organism evidence="11 12">
    <name type="scientific">Fundulus heteroclitus</name>
    <name type="common">Killifish</name>
    <name type="synonym">Mummichog</name>
    <dbReference type="NCBI Taxonomy" id="8078"/>
    <lineage>
        <taxon>Eukaryota</taxon>
        <taxon>Metazoa</taxon>
        <taxon>Chordata</taxon>
        <taxon>Craniata</taxon>
        <taxon>Vertebrata</taxon>
        <taxon>Euteleostomi</taxon>
        <taxon>Actinopterygii</taxon>
        <taxon>Neopterygii</taxon>
        <taxon>Teleostei</taxon>
        <taxon>Neoteleostei</taxon>
        <taxon>Acanthomorphata</taxon>
        <taxon>Ovalentaria</taxon>
        <taxon>Atherinomorphae</taxon>
        <taxon>Cyprinodontiformes</taxon>
        <taxon>Fundulidae</taxon>
        <taxon>Fundulus</taxon>
    </lineage>
</organism>
<evidence type="ECO:0000313" key="12">
    <source>
        <dbReference type="Proteomes" id="UP000265000"/>
    </source>
</evidence>
<dbReference type="AlphaFoldDB" id="A0A3Q2QL69"/>
<name>A0A3Q2QL69_FUNHE</name>
<dbReference type="SUPFAM" id="SSF53756">
    <property type="entry name" value="UDP-Glycosyltransferase/glycogen phosphorylase"/>
    <property type="match status" value="1"/>
</dbReference>
<dbReference type="Ensembl" id="ENSFHET00000000200.1">
    <property type="protein sequence ID" value="ENSFHEP00000027417.1"/>
    <property type="gene ID" value="ENSFHEG00000010851.1"/>
</dbReference>
<evidence type="ECO:0000256" key="5">
    <source>
        <dbReference type="ARBA" id="ARBA00022692"/>
    </source>
</evidence>
<reference evidence="11" key="1">
    <citation type="submission" date="2025-08" db="UniProtKB">
        <authorList>
            <consortium name="Ensembl"/>
        </authorList>
    </citation>
    <scope>IDENTIFICATION</scope>
</reference>
<evidence type="ECO:0000256" key="9">
    <source>
        <dbReference type="SAM" id="Phobius"/>
    </source>
</evidence>
<dbReference type="PANTHER" id="PTHR48043:SF162">
    <property type="entry name" value="UDP GLUCURONOSYLTRANSFERASE 2 FAMILY, POLYPEPTIDE A1 PRECURSOR-RELATED"/>
    <property type="match status" value="1"/>
</dbReference>
<dbReference type="CDD" id="cd03784">
    <property type="entry name" value="GT1_Gtf-like"/>
    <property type="match status" value="1"/>
</dbReference>
<dbReference type="GO" id="GO:0016020">
    <property type="term" value="C:membrane"/>
    <property type="evidence" value="ECO:0007669"/>
    <property type="project" value="UniProtKB-SubCell"/>
</dbReference>
<dbReference type="InterPro" id="IPR002213">
    <property type="entry name" value="UDP_glucos_trans"/>
</dbReference>
<keyword evidence="5 9" id="KW-0812">Transmembrane</keyword>
<comment type="similarity">
    <text evidence="2 8">Belongs to the UDP-glycosyltransferase family.</text>
</comment>
<evidence type="ECO:0000256" key="6">
    <source>
        <dbReference type="ARBA" id="ARBA00022989"/>
    </source>
</evidence>
<evidence type="ECO:0000313" key="11">
    <source>
        <dbReference type="Ensembl" id="ENSFHEP00000027417.1"/>
    </source>
</evidence>
<feature type="transmembrane region" description="Helical" evidence="9">
    <location>
        <begin position="503"/>
        <end position="525"/>
    </location>
</feature>
<sequence>MMKLPLHAPFFLFPSVLLVGIFFPLTDGGHILAFPGEYSHWLNMRTIIEELVRRNHKVTILVPDASPSVNYNSSQDAAKFNFLVFKVPFSRSDMDGIMQDFIQFSMYQAYNSSMLHRFLVPLTILGRFSQIGMQQCDAMLKNQELMATLRDSAFNVVLLDPMVVCGNLVAEMLGVPLILSLRFSFGSTLERHCGQASMPASFVPASPLPYSDRMTFQERLINMLMYMGTSVLSELHWRKTLDSLYTEIKGSPSSFCSSLGRADIWLIRTFWDIETPRPIPPNFFYVGGLHCKPANQLPEDIEAFVQSSGDAGVVVVTFGSMVTSLTDDRADVIATALGRIPQKVIWRYRGKTPGTLASNTKMYDWIPQNDLLGHPLTRAFVTHGGTNGLYEALFHGVPVVGIPLFGDQPNNLARLSHRGAAIVLHFNLMTADELAGALHAVINEPSFRSNMQTLSSLHRQRPVTPLTTATFWVEFVMRHGGAGHLRLASNDLSWFQYYSLDTGAALLLTLAAGSTIGWAALRCFLRHCRRRAQREKSD</sequence>
<feature type="signal peptide" evidence="10">
    <location>
        <begin position="1"/>
        <end position="28"/>
    </location>
</feature>
<keyword evidence="6 9" id="KW-1133">Transmembrane helix</keyword>
<evidence type="ECO:0000256" key="10">
    <source>
        <dbReference type="SAM" id="SignalP"/>
    </source>
</evidence>
<comment type="subcellular location">
    <subcellularLocation>
        <location evidence="1">Membrane</location>
    </subcellularLocation>
</comment>
<dbReference type="Pfam" id="PF00201">
    <property type="entry name" value="UDPGT"/>
    <property type="match status" value="1"/>
</dbReference>
<feature type="chain" id="PRO_5018621622" evidence="10">
    <location>
        <begin position="29"/>
        <end position="538"/>
    </location>
</feature>
<dbReference type="STRING" id="8078.ENSFHEP00000027417"/>
<protein>
    <submittedName>
        <fullName evidence="11">UDP-glucuronosyltransferase 2A1</fullName>
    </submittedName>
</protein>
<evidence type="ECO:0000256" key="4">
    <source>
        <dbReference type="ARBA" id="ARBA00022679"/>
    </source>
</evidence>